<evidence type="ECO:0000313" key="1">
    <source>
        <dbReference type="EMBL" id="OXE49703.1"/>
    </source>
</evidence>
<dbReference type="Proteomes" id="UP000214610">
    <property type="component" value="Unassembled WGS sequence"/>
</dbReference>
<sequence>MKKTVDELSKEEVLKIFEKDFSNRLQRKLHSDFWGYFGSPAEKISKPYYTIDFHFLDCKYELHGPERHFIERTLNPDGSMIIPAVDENQVKEKLAIYQRALKYKVKEFFETSEPVRGHSFEDIVDYLPDLTEHCRQRYMNLNIWHNFSNPPVVGYTGFNEKTNSFTIVLDKSKLSDKDKKDISRFSVLGYVSQEPYKHFRKDFSFYAKNIQEPWKKVFHSENQIVKIKVRPEAKSIAEAVLLPIVEKAQKKWDLRAKVNEENQRTLQTLLDAYRKTKEFKEHPQLAEGLEEKLTSVFLSAQEQGIKISLNRYDINAPSRNAVRVQIKQQSKEKEK</sequence>
<reference evidence="2" key="1">
    <citation type="submission" date="2017-05" db="EMBL/GenBank/DDBJ databases">
        <title>Improved OligoMM genomes.</title>
        <authorList>
            <person name="Garzetti D."/>
        </authorList>
    </citation>
    <scope>NUCLEOTIDE SEQUENCE [LARGE SCALE GENOMIC DNA]</scope>
    <source>
        <strain evidence="2">YL45</strain>
    </source>
</reference>
<accession>A0A227KQS4</accession>
<name>A0A227KQS4_9BURK</name>
<dbReference type="AlphaFoldDB" id="A0A227KQS4"/>
<evidence type="ECO:0000313" key="2">
    <source>
        <dbReference type="Proteomes" id="UP000214610"/>
    </source>
</evidence>
<dbReference type="EMBL" id="NHMP01000003">
    <property type="protein sequence ID" value="OXE49703.1"/>
    <property type="molecule type" value="Genomic_DNA"/>
</dbReference>
<dbReference type="RefSeq" id="WP_066593135.1">
    <property type="nucleotide sequence ID" value="NZ_CAJTBZ010000049.1"/>
</dbReference>
<organism evidence="1 2">
    <name type="scientific">Turicimonas muris</name>
    <dbReference type="NCBI Taxonomy" id="1796652"/>
    <lineage>
        <taxon>Bacteria</taxon>
        <taxon>Pseudomonadati</taxon>
        <taxon>Pseudomonadota</taxon>
        <taxon>Betaproteobacteria</taxon>
        <taxon>Burkholderiales</taxon>
        <taxon>Sutterellaceae</taxon>
        <taxon>Turicimonas</taxon>
    </lineage>
</organism>
<proteinExistence type="predicted"/>
<keyword evidence="2" id="KW-1185">Reference proteome</keyword>
<comment type="caution">
    <text evidence="1">The sequence shown here is derived from an EMBL/GenBank/DDBJ whole genome shotgun (WGS) entry which is preliminary data.</text>
</comment>
<protein>
    <submittedName>
        <fullName evidence="1">Uncharacterized protein</fullName>
    </submittedName>
</protein>
<dbReference type="GeneID" id="78361608"/>
<gene>
    <name evidence="1" type="ORF">ADH67_06140</name>
</gene>